<dbReference type="STRING" id="65357.A0A024GIN6"/>
<gene>
    <name evidence="2" type="ORF">BN9_071330</name>
</gene>
<organism evidence="2 3">
    <name type="scientific">Albugo candida</name>
    <dbReference type="NCBI Taxonomy" id="65357"/>
    <lineage>
        <taxon>Eukaryota</taxon>
        <taxon>Sar</taxon>
        <taxon>Stramenopiles</taxon>
        <taxon>Oomycota</taxon>
        <taxon>Peronosporomycetes</taxon>
        <taxon>Albuginales</taxon>
        <taxon>Albuginaceae</taxon>
        <taxon>Albugo</taxon>
    </lineage>
</organism>
<evidence type="ECO:0000313" key="2">
    <source>
        <dbReference type="EMBL" id="CCI46204.1"/>
    </source>
</evidence>
<comment type="caution">
    <text evidence="2">The sequence shown here is derived from an EMBL/GenBank/DDBJ whole genome shotgun (WGS) entry which is preliminary data.</text>
</comment>
<dbReference type="AlphaFoldDB" id="A0A024GIN6"/>
<evidence type="ECO:0000259" key="1">
    <source>
        <dbReference type="Pfam" id="PF14588"/>
    </source>
</evidence>
<dbReference type="OrthoDB" id="309640at2759"/>
<dbReference type="Proteomes" id="UP000053237">
    <property type="component" value="Unassembled WGS sequence"/>
</dbReference>
<dbReference type="Gene3D" id="3.30.1330.40">
    <property type="entry name" value="RutC-like"/>
    <property type="match status" value="1"/>
</dbReference>
<dbReference type="InterPro" id="IPR013813">
    <property type="entry name" value="Endoribo_LPSP/chorism_mut-like"/>
</dbReference>
<dbReference type="CDD" id="cd02199">
    <property type="entry name" value="YjgF_YER057c_UK114_like_1"/>
    <property type="match status" value="1"/>
</dbReference>
<dbReference type="EMBL" id="CAIX01000120">
    <property type="protein sequence ID" value="CCI46204.1"/>
    <property type="molecule type" value="Genomic_DNA"/>
</dbReference>
<protein>
    <recommendedName>
        <fullName evidence="1">Endoribonuclease L-PSP/chorismate mutase-like domain-containing protein</fullName>
    </recommendedName>
</protein>
<dbReference type="Pfam" id="PF14588">
    <property type="entry name" value="YjgF_endoribonc"/>
    <property type="match status" value="1"/>
</dbReference>
<dbReference type="InParanoid" id="A0A024GIN6"/>
<keyword evidence="3" id="KW-1185">Reference proteome</keyword>
<reference evidence="2 3" key="1">
    <citation type="submission" date="2012-05" db="EMBL/GenBank/DDBJ databases">
        <title>Recombination and specialization in a pathogen metapopulation.</title>
        <authorList>
            <person name="Gardiner A."/>
            <person name="Kemen E."/>
            <person name="Schultz-Larsen T."/>
            <person name="MacLean D."/>
            <person name="Van Oosterhout C."/>
            <person name="Jones J.D.G."/>
        </authorList>
    </citation>
    <scope>NUCLEOTIDE SEQUENCE [LARGE SCALE GENOMIC DNA]</scope>
    <source>
        <strain evidence="2 3">Ac Nc2</strain>
    </source>
</reference>
<dbReference type="PANTHER" id="PTHR43760">
    <property type="entry name" value="ENDORIBONUCLEASE-RELATED"/>
    <property type="match status" value="1"/>
</dbReference>
<dbReference type="PANTHER" id="PTHR43760:SF1">
    <property type="entry name" value="ENDORIBONUCLEASE L-PSP_CHORISMATE MUTASE-LIKE DOMAIN-CONTAINING PROTEIN"/>
    <property type="match status" value="1"/>
</dbReference>
<proteinExistence type="predicted"/>
<dbReference type="SUPFAM" id="SSF55298">
    <property type="entry name" value="YjgF-like"/>
    <property type="match status" value="1"/>
</dbReference>
<evidence type="ECO:0000313" key="3">
    <source>
        <dbReference type="Proteomes" id="UP000053237"/>
    </source>
</evidence>
<accession>A0A024GIN6</accession>
<name>A0A024GIN6_9STRA</name>
<dbReference type="InterPro" id="IPR035959">
    <property type="entry name" value="RutC-like_sf"/>
</dbReference>
<feature type="domain" description="Endoribonuclease L-PSP/chorismate mutase-like" evidence="1">
    <location>
        <begin position="24"/>
        <end position="161"/>
    </location>
</feature>
<sequence length="173" mass="18760">MLKAFSNRLLQTTTKPGVRFVHIEKRLKELGYTLPPAPQPKGNYRTCLRTGNTLYIAGHLPFPPNGGELICGKVGKEISPEQGYKAAQYVALNLIATIKEQVGDLDKVKQVIRLGGFVNCVDGYTALPGIINGASDLFCEVFGDKGLHARLAVGNNALPFNIPVEIEAIVEVE</sequence>